<comment type="function">
    <text evidence="1">May bind long-chain fatty acids, such as palmitate, and may play a role in lipid transport or fatty acid metabolism.</text>
</comment>
<dbReference type="EMBL" id="JANFYS010000028">
    <property type="protein sequence ID" value="MCQ4771296.1"/>
    <property type="molecule type" value="Genomic_DNA"/>
</dbReference>
<dbReference type="AlphaFoldDB" id="A0AAW5JMA9"/>
<dbReference type="Gene3D" id="3.40.50.10170">
    <property type="match status" value="1"/>
</dbReference>
<evidence type="ECO:0000313" key="3">
    <source>
        <dbReference type="EMBL" id="MCG4527678.1"/>
    </source>
</evidence>
<evidence type="ECO:0000256" key="2">
    <source>
        <dbReference type="ARBA" id="ARBA00023121"/>
    </source>
</evidence>
<gene>
    <name evidence="3" type="ORF">L0P79_11365</name>
    <name evidence="4" type="ORF">NE579_12655</name>
</gene>
<name>A0AAW5JMA9_9FIRM</name>
<dbReference type="Pfam" id="PF02645">
    <property type="entry name" value="DegV"/>
    <property type="match status" value="1"/>
</dbReference>
<dbReference type="PANTHER" id="PTHR33434">
    <property type="entry name" value="DEGV DOMAIN-CONTAINING PROTEIN DR_1986-RELATED"/>
    <property type="match status" value="1"/>
</dbReference>
<dbReference type="RefSeq" id="WP_050619521.1">
    <property type="nucleotide sequence ID" value="NZ_JAKNJB010000019.1"/>
</dbReference>
<evidence type="ECO:0000256" key="1">
    <source>
        <dbReference type="ARBA" id="ARBA00003238"/>
    </source>
</evidence>
<reference evidence="3 5" key="1">
    <citation type="submission" date="2022-01" db="EMBL/GenBank/DDBJ databases">
        <title>Collection of gut derived symbiotic bacterial strains cultured from healthy donors.</title>
        <authorList>
            <person name="Lin H."/>
            <person name="Kohout C."/>
            <person name="Waligurski E."/>
            <person name="Pamer E.G."/>
        </authorList>
    </citation>
    <scope>NUCLEOTIDE SEQUENCE [LARGE SCALE GENOMIC DNA]</scope>
    <source>
        <strain evidence="3 5">DFI.3.7</strain>
    </source>
</reference>
<dbReference type="InterPro" id="IPR003797">
    <property type="entry name" value="DegV"/>
</dbReference>
<dbReference type="Proteomes" id="UP001204562">
    <property type="component" value="Unassembled WGS sequence"/>
</dbReference>
<dbReference type="SUPFAM" id="SSF82549">
    <property type="entry name" value="DAK1/DegV-like"/>
    <property type="match status" value="1"/>
</dbReference>
<comment type="caution">
    <text evidence="4">The sequence shown here is derived from an EMBL/GenBank/DDBJ whole genome shotgun (WGS) entry which is preliminary data.</text>
</comment>
<evidence type="ECO:0000313" key="5">
    <source>
        <dbReference type="Proteomes" id="UP001200313"/>
    </source>
</evidence>
<dbReference type="PROSITE" id="PS51482">
    <property type="entry name" value="DEGV"/>
    <property type="match status" value="1"/>
</dbReference>
<accession>A0AAW5JMA9</accession>
<keyword evidence="2" id="KW-0446">Lipid-binding</keyword>
<dbReference type="EMBL" id="JAKNJB010000019">
    <property type="protein sequence ID" value="MCG4527678.1"/>
    <property type="molecule type" value="Genomic_DNA"/>
</dbReference>
<dbReference type="InterPro" id="IPR043168">
    <property type="entry name" value="DegV_C"/>
</dbReference>
<dbReference type="NCBIfam" id="TIGR00762">
    <property type="entry name" value="DegV"/>
    <property type="match status" value="1"/>
</dbReference>
<dbReference type="Gene3D" id="3.30.1180.10">
    <property type="match status" value="1"/>
</dbReference>
<evidence type="ECO:0000313" key="4">
    <source>
        <dbReference type="EMBL" id="MCQ4771296.1"/>
    </source>
</evidence>
<sequence>MSQFVIVTDSSADLSHEMVQALGVEVLPLAFTMEGKTYYNYTDNRDMAPKEFYRRLAAGAVATTNAVNVGQAIEGIEPLLQAGKDVLTLAFSSGLSATYSSMQIAVDELAEKYPERKVYAVDTLCASLGQGLILYLAAGLQKQGKSIEEVRDWVEANKLHICHWFTVDDLMYLKRGGRVSAATAVVGTMLQIKPVMHVDDEGHLINVSKARGRKASLDALVKKVGETATDPASQTMFISHSDCEADARYVADQIQAKYGAKEIILNYIGPVIGAHTGPGCVALFFVGGTR</sequence>
<keyword evidence="5" id="KW-1185">Reference proteome</keyword>
<reference evidence="4" key="2">
    <citation type="submission" date="2022-06" db="EMBL/GenBank/DDBJ databases">
        <title>Isolation of gut microbiota from human fecal samples.</title>
        <authorList>
            <person name="Pamer E.G."/>
            <person name="Barat B."/>
            <person name="Waligurski E."/>
            <person name="Medina S."/>
            <person name="Paddock L."/>
            <person name="Mostad J."/>
        </authorList>
    </citation>
    <scope>NUCLEOTIDE SEQUENCE</scope>
    <source>
        <strain evidence="4">DFI.9.91</strain>
    </source>
</reference>
<dbReference type="Proteomes" id="UP001200313">
    <property type="component" value="Unassembled WGS sequence"/>
</dbReference>
<organism evidence="4 6">
    <name type="scientific">Intestinimonas massiliensis</name>
    <name type="common">ex Afouda et al. 2020</name>
    <dbReference type="NCBI Taxonomy" id="1673721"/>
    <lineage>
        <taxon>Bacteria</taxon>
        <taxon>Bacillati</taxon>
        <taxon>Bacillota</taxon>
        <taxon>Clostridia</taxon>
        <taxon>Eubacteriales</taxon>
        <taxon>Intestinimonas</taxon>
    </lineage>
</organism>
<proteinExistence type="predicted"/>
<dbReference type="InterPro" id="IPR050270">
    <property type="entry name" value="DegV_domain_contain"/>
</dbReference>
<dbReference type="GO" id="GO:0008289">
    <property type="term" value="F:lipid binding"/>
    <property type="evidence" value="ECO:0007669"/>
    <property type="project" value="UniProtKB-KW"/>
</dbReference>
<evidence type="ECO:0000313" key="6">
    <source>
        <dbReference type="Proteomes" id="UP001204562"/>
    </source>
</evidence>
<dbReference type="PANTHER" id="PTHR33434:SF3">
    <property type="entry name" value="DEGV DOMAIN-CONTAINING PROTEIN YITS"/>
    <property type="match status" value="1"/>
</dbReference>
<protein>
    <submittedName>
        <fullName evidence="4">DegV family protein</fullName>
    </submittedName>
</protein>